<dbReference type="Proteomes" id="UP000292424">
    <property type="component" value="Chromosome"/>
</dbReference>
<organism evidence="2 3">
    <name type="scientific">Rhizosphaericola mali</name>
    <dbReference type="NCBI Taxonomy" id="2545455"/>
    <lineage>
        <taxon>Bacteria</taxon>
        <taxon>Pseudomonadati</taxon>
        <taxon>Bacteroidota</taxon>
        <taxon>Chitinophagia</taxon>
        <taxon>Chitinophagales</taxon>
        <taxon>Chitinophagaceae</taxon>
        <taxon>Rhizosphaericola</taxon>
    </lineage>
</organism>
<name>A0A5P2G6G1_9BACT</name>
<gene>
    <name evidence="2" type="ORF">E0W69_012135</name>
</gene>
<protein>
    <submittedName>
        <fullName evidence="2">Uncharacterized protein</fullName>
    </submittedName>
</protein>
<keyword evidence="1" id="KW-0732">Signal</keyword>
<reference evidence="2 3" key="1">
    <citation type="submission" date="2019-09" db="EMBL/GenBank/DDBJ databases">
        <title>Complete genome sequence of Arachidicoccus sp. B3-10 isolated from apple orchard soil.</title>
        <authorList>
            <person name="Kim H.S."/>
            <person name="Han K.-I."/>
            <person name="Suh M.K."/>
            <person name="Lee K.C."/>
            <person name="Eom M.K."/>
            <person name="Kim J.-S."/>
            <person name="Kang S.W."/>
            <person name="Sin Y."/>
            <person name="Lee J.-S."/>
        </authorList>
    </citation>
    <scope>NUCLEOTIDE SEQUENCE [LARGE SCALE GENOMIC DNA]</scope>
    <source>
        <strain evidence="2 3">B3-10</strain>
    </source>
</reference>
<keyword evidence="3" id="KW-1185">Reference proteome</keyword>
<dbReference type="RefSeq" id="WP_131330325.1">
    <property type="nucleotide sequence ID" value="NZ_CP044016.1"/>
</dbReference>
<feature type="chain" id="PRO_5024275739" evidence="1">
    <location>
        <begin position="21"/>
        <end position="75"/>
    </location>
</feature>
<evidence type="ECO:0000313" key="2">
    <source>
        <dbReference type="EMBL" id="QES89380.1"/>
    </source>
</evidence>
<dbReference type="KEGG" id="arac:E0W69_012135"/>
<accession>A0A5P2G6G1</accession>
<evidence type="ECO:0000256" key="1">
    <source>
        <dbReference type="SAM" id="SignalP"/>
    </source>
</evidence>
<dbReference type="EMBL" id="CP044016">
    <property type="protein sequence ID" value="QES89380.1"/>
    <property type="molecule type" value="Genomic_DNA"/>
</dbReference>
<proteinExistence type="predicted"/>
<evidence type="ECO:0000313" key="3">
    <source>
        <dbReference type="Proteomes" id="UP000292424"/>
    </source>
</evidence>
<dbReference type="AlphaFoldDB" id="A0A5P2G6G1"/>
<feature type="signal peptide" evidence="1">
    <location>
        <begin position="1"/>
        <end position="20"/>
    </location>
</feature>
<sequence>MKKRSLLFFLLLSGSFFAIAQAPTSVSYTTPCGTHHTKTYPSKPTADAMYDQLAEYTADDCPGWTLEKVVIVDKP</sequence>